<dbReference type="PROSITE" id="PS51918">
    <property type="entry name" value="RADICAL_SAM"/>
    <property type="match status" value="1"/>
</dbReference>
<accession>A0A5P2XED4</accession>
<dbReference type="SUPFAM" id="SSF102114">
    <property type="entry name" value="Radical SAM enzymes"/>
    <property type="match status" value="1"/>
</dbReference>
<dbReference type="GO" id="GO:0005829">
    <property type="term" value="C:cytosol"/>
    <property type="evidence" value="ECO:0007669"/>
    <property type="project" value="TreeGrafter"/>
</dbReference>
<dbReference type="Pfam" id="PF04055">
    <property type="entry name" value="Radical_SAM"/>
    <property type="match status" value="1"/>
</dbReference>
<gene>
    <name evidence="9" type="ORF">CP982_32395</name>
</gene>
<feature type="domain" description="B12-binding" evidence="7">
    <location>
        <begin position="234"/>
        <end position="370"/>
    </location>
</feature>
<dbReference type="GO" id="GO:0031419">
    <property type="term" value="F:cobalamin binding"/>
    <property type="evidence" value="ECO:0007669"/>
    <property type="project" value="InterPro"/>
</dbReference>
<dbReference type="InterPro" id="IPR007197">
    <property type="entry name" value="rSAM"/>
</dbReference>
<keyword evidence="4" id="KW-0408">Iron</keyword>
<dbReference type="InterPro" id="IPR051198">
    <property type="entry name" value="BchE-like"/>
</dbReference>
<evidence type="ECO:0000256" key="5">
    <source>
        <dbReference type="ARBA" id="ARBA00023014"/>
    </source>
</evidence>
<dbReference type="InterPro" id="IPR006158">
    <property type="entry name" value="Cobalamin-bd"/>
</dbReference>
<proteinExistence type="predicted"/>
<dbReference type="PANTHER" id="PTHR43409:SF7">
    <property type="entry name" value="BLL1977 PROTEIN"/>
    <property type="match status" value="1"/>
</dbReference>
<dbReference type="PROSITE" id="PS51332">
    <property type="entry name" value="B12_BINDING"/>
    <property type="match status" value="1"/>
</dbReference>
<evidence type="ECO:0000313" key="10">
    <source>
        <dbReference type="Proteomes" id="UP000326505"/>
    </source>
</evidence>
<protein>
    <submittedName>
        <fullName evidence="9">Radical SAM protein</fullName>
    </submittedName>
</protein>
<evidence type="ECO:0000256" key="1">
    <source>
        <dbReference type="ARBA" id="ARBA00001966"/>
    </source>
</evidence>
<comment type="cofactor">
    <cofactor evidence="1">
        <name>[4Fe-4S] cluster</name>
        <dbReference type="ChEBI" id="CHEBI:49883"/>
    </cofactor>
</comment>
<dbReference type="InterPro" id="IPR058240">
    <property type="entry name" value="rSAM_sf"/>
</dbReference>
<evidence type="ECO:0000256" key="6">
    <source>
        <dbReference type="SAM" id="MobiDB-lite"/>
    </source>
</evidence>
<evidence type="ECO:0000256" key="3">
    <source>
        <dbReference type="ARBA" id="ARBA00022723"/>
    </source>
</evidence>
<dbReference type="InterPro" id="IPR013785">
    <property type="entry name" value="Aldolase_TIM"/>
</dbReference>
<evidence type="ECO:0000256" key="2">
    <source>
        <dbReference type="ARBA" id="ARBA00022691"/>
    </source>
</evidence>
<keyword evidence="5" id="KW-0411">Iron-sulfur</keyword>
<evidence type="ECO:0000259" key="8">
    <source>
        <dbReference type="PROSITE" id="PS51918"/>
    </source>
</evidence>
<dbReference type="KEGG" id="sspb:CP982_32395"/>
<feature type="region of interest" description="Disordered" evidence="6">
    <location>
        <begin position="33"/>
        <end position="52"/>
    </location>
</feature>
<keyword evidence="2" id="KW-0949">S-adenosyl-L-methionine</keyword>
<dbReference type="PANTHER" id="PTHR43409">
    <property type="entry name" value="ANAEROBIC MAGNESIUM-PROTOPORPHYRIN IX MONOMETHYL ESTER CYCLASE-RELATED"/>
    <property type="match status" value="1"/>
</dbReference>
<dbReference type="SMART" id="SM00729">
    <property type="entry name" value="Elp3"/>
    <property type="match status" value="1"/>
</dbReference>
<dbReference type="AlphaFoldDB" id="A0A5P2XED4"/>
<keyword evidence="3" id="KW-0479">Metal-binding</keyword>
<dbReference type="GO" id="GO:0046872">
    <property type="term" value="F:metal ion binding"/>
    <property type="evidence" value="ECO:0007669"/>
    <property type="project" value="UniProtKB-KW"/>
</dbReference>
<dbReference type="Proteomes" id="UP000326505">
    <property type="component" value="Chromosome"/>
</dbReference>
<dbReference type="Gene3D" id="3.40.50.280">
    <property type="entry name" value="Cobalamin-binding domain"/>
    <property type="match status" value="1"/>
</dbReference>
<feature type="domain" description="Radical SAM core" evidence="8">
    <location>
        <begin position="411"/>
        <end position="641"/>
    </location>
</feature>
<dbReference type="InterPro" id="IPR006638">
    <property type="entry name" value="Elp3/MiaA/NifB-like_rSAM"/>
</dbReference>
<reference evidence="9 10" key="1">
    <citation type="submission" date="2017-09" db="EMBL/GenBank/DDBJ databases">
        <authorList>
            <person name="Lee N."/>
            <person name="Cho B.-K."/>
        </authorList>
    </citation>
    <scope>NUCLEOTIDE SEQUENCE [LARGE SCALE GENOMIC DNA]</scope>
    <source>
        <strain evidence="9 10">ATCC 27465</strain>
    </source>
</reference>
<dbReference type="SFLD" id="SFLDG01082">
    <property type="entry name" value="B12-binding_domain_containing"/>
    <property type="match status" value="1"/>
</dbReference>
<dbReference type="GO" id="GO:0003824">
    <property type="term" value="F:catalytic activity"/>
    <property type="evidence" value="ECO:0007669"/>
    <property type="project" value="InterPro"/>
</dbReference>
<dbReference type="GO" id="GO:0051536">
    <property type="term" value="F:iron-sulfur cluster binding"/>
    <property type="evidence" value="ECO:0007669"/>
    <property type="project" value="UniProtKB-KW"/>
</dbReference>
<evidence type="ECO:0000256" key="4">
    <source>
        <dbReference type="ARBA" id="ARBA00023004"/>
    </source>
</evidence>
<evidence type="ECO:0000313" key="9">
    <source>
        <dbReference type="EMBL" id="QEV62828.1"/>
    </source>
</evidence>
<dbReference type="Gene3D" id="3.20.20.70">
    <property type="entry name" value="Aldolase class I"/>
    <property type="match status" value="1"/>
</dbReference>
<sequence>MMKRHSEPVRGPNPQKRTPVSCATCVWRFHGHPVEHRGQQRPGRARGTRDGRTASQRFVHGLQLHRQECGPFLGRTGGLTRGLTTHRRMRGSQDLPPLVGPFGEFQDFAHPAGSTVRTRTDGMDLLLLFPPLTEATLFPYLSLPYLAGHVRRSGYSAHQVDLSIELVHRLLDGPTLAHEARALDDAQDLPTWYRAAVADASLRHLGEMRDFVLTKNPAPRLGPVRAVRLARQAARLTLRASPLSRVWDDYDSLDKAVLRLSRSPIGSLDVATRNLHGLLTEALDASAPRAVGISVAFFSQLAPALLIAQWIRRRHPGIPVCLGGQQVMLRHDELAALTSVRTAVDALCVTAGEEPLERWLAHLAGNAPLSDVPGMRWLSPEGVKGPGRLPTLRFKDVGAPDYDGLKVHSYLNDTVVLSMVSCVGCYWGRCVFCSYGNRSLERGAYQQASPAQLADTVGRIVESTGIDFVTVVDENTNLRLLARAMRLVRESGLRVRFNTRNRLEPILLDPAFCEELAALGCEGMAVGYEGVSQRLLDKLDKGVRAEDFQTVLDNLAAAGIQVNLSVMGGLLDETDEEAEESLRFLERNRDKFAVDAFELMVAEPGTLLVADPQRFGVVLDRSDAFADNRELNYLGGRVGRRHTVVGGPGRPDTLKRLKHGMRRISAAAAGPVATVARPPARHSALRPHPWIRCAPERLSPPGPDGGSFLLADPVREQVYALPKNHVTRSAAPDGPLTATSERGRSLLGRLAAADAGLMCDAPPPAVRPSR</sequence>
<dbReference type="EMBL" id="CP023690">
    <property type="protein sequence ID" value="QEV62828.1"/>
    <property type="molecule type" value="Genomic_DNA"/>
</dbReference>
<organism evidence="9 10">
    <name type="scientific">Streptomyces spectabilis</name>
    <dbReference type="NCBI Taxonomy" id="68270"/>
    <lineage>
        <taxon>Bacteria</taxon>
        <taxon>Bacillati</taxon>
        <taxon>Actinomycetota</taxon>
        <taxon>Actinomycetes</taxon>
        <taxon>Kitasatosporales</taxon>
        <taxon>Streptomycetaceae</taxon>
        <taxon>Streptomyces</taxon>
    </lineage>
</organism>
<dbReference type="SFLD" id="SFLDS00029">
    <property type="entry name" value="Radical_SAM"/>
    <property type="match status" value="1"/>
</dbReference>
<evidence type="ECO:0000259" key="7">
    <source>
        <dbReference type="PROSITE" id="PS51332"/>
    </source>
</evidence>
<name>A0A5P2XED4_STRST</name>